<keyword evidence="2" id="KW-1185">Reference proteome</keyword>
<sequence length="121" mass="13170">MEEDSEEAEAYQILLFSLERDRAAIHPSYKGDVTIKSVRGIREIKPNFSVDKEAYLGEGILSSAIFLAIAANRYPRNGFSSNGARRRLLDGVPLIRRPTSCRGAGGEGSVSVLSNIAIDVT</sequence>
<reference evidence="1" key="2">
    <citation type="submission" date="2017-10" db="EMBL/GenBank/DDBJ databases">
        <title>Ladona fulva Genome sequencing and assembly.</title>
        <authorList>
            <person name="Murali S."/>
            <person name="Richards S."/>
            <person name="Bandaranaike D."/>
            <person name="Bellair M."/>
            <person name="Blankenburg K."/>
            <person name="Chao H."/>
            <person name="Dinh H."/>
            <person name="Doddapaneni H."/>
            <person name="Dugan-Rocha S."/>
            <person name="Elkadiri S."/>
            <person name="Gnanaolivu R."/>
            <person name="Hernandez B."/>
            <person name="Skinner E."/>
            <person name="Javaid M."/>
            <person name="Lee S."/>
            <person name="Li M."/>
            <person name="Ming W."/>
            <person name="Munidasa M."/>
            <person name="Muniz J."/>
            <person name="Nguyen L."/>
            <person name="Hughes D."/>
            <person name="Osuji N."/>
            <person name="Pu L.-L."/>
            <person name="Puazo M."/>
            <person name="Qu C."/>
            <person name="Quiroz J."/>
            <person name="Raj R."/>
            <person name="Weissenberger G."/>
            <person name="Xin Y."/>
            <person name="Zou X."/>
            <person name="Han Y."/>
            <person name="Worley K."/>
            <person name="Muzny D."/>
            <person name="Gibbs R."/>
        </authorList>
    </citation>
    <scope>NUCLEOTIDE SEQUENCE</scope>
    <source>
        <strain evidence="1">Sampled in the wild</strain>
    </source>
</reference>
<organism evidence="1 2">
    <name type="scientific">Ladona fulva</name>
    <name type="common">Scarce chaser dragonfly</name>
    <name type="synonym">Libellula fulva</name>
    <dbReference type="NCBI Taxonomy" id="123851"/>
    <lineage>
        <taxon>Eukaryota</taxon>
        <taxon>Metazoa</taxon>
        <taxon>Ecdysozoa</taxon>
        <taxon>Arthropoda</taxon>
        <taxon>Hexapoda</taxon>
        <taxon>Insecta</taxon>
        <taxon>Pterygota</taxon>
        <taxon>Palaeoptera</taxon>
        <taxon>Odonata</taxon>
        <taxon>Epiprocta</taxon>
        <taxon>Anisoptera</taxon>
        <taxon>Libelluloidea</taxon>
        <taxon>Libellulidae</taxon>
        <taxon>Ladona</taxon>
    </lineage>
</organism>
<dbReference type="AlphaFoldDB" id="A0A8K0K871"/>
<proteinExistence type="predicted"/>
<comment type="caution">
    <text evidence="1">The sequence shown here is derived from an EMBL/GenBank/DDBJ whole genome shotgun (WGS) entry which is preliminary data.</text>
</comment>
<accession>A0A8K0K871</accession>
<dbReference type="Proteomes" id="UP000792457">
    <property type="component" value="Unassembled WGS sequence"/>
</dbReference>
<gene>
    <name evidence="1" type="ORF">J437_LFUL010192</name>
</gene>
<protein>
    <submittedName>
        <fullName evidence="1">Uncharacterized protein</fullName>
    </submittedName>
</protein>
<evidence type="ECO:0000313" key="2">
    <source>
        <dbReference type="Proteomes" id="UP000792457"/>
    </source>
</evidence>
<evidence type="ECO:0000313" key="1">
    <source>
        <dbReference type="EMBL" id="KAG8230289.1"/>
    </source>
</evidence>
<dbReference type="EMBL" id="KZ308476">
    <property type="protein sequence ID" value="KAG8230289.1"/>
    <property type="molecule type" value="Genomic_DNA"/>
</dbReference>
<feature type="non-terminal residue" evidence="1">
    <location>
        <position position="121"/>
    </location>
</feature>
<name>A0A8K0K871_LADFU</name>
<reference evidence="1" key="1">
    <citation type="submission" date="2013-04" db="EMBL/GenBank/DDBJ databases">
        <authorList>
            <person name="Qu J."/>
            <person name="Murali S.C."/>
            <person name="Bandaranaike D."/>
            <person name="Bellair M."/>
            <person name="Blankenburg K."/>
            <person name="Chao H."/>
            <person name="Dinh H."/>
            <person name="Doddapaneni H."/>
            <person name="Downs B."/>
            <person name="Dugan-Rocha S."/>
            <person name="Elkadiri S."/>
            <person name="Gnanaolivu R.D."/>
            <person name="Hernandez B."/>
            <person name="Javaid M."/>
            <person name="Jayaseelan J.C."/>
            <person name="Lee S."/>
            <person name="Li M."/>
            <person name="Ming W."/>
            <person name="Munidasa M."/>
            <person name="Muniz J."/>
            <person name="Nguyen L."/>
            <person name="Ongeri F."/>
            <person name="Osuji N."/>
            <person name="Pu L.-L."/>
            <person name="Puazo M."/>
            <person name="Qu C."/>
            <person name="Quiroz J."/>
            <person name="Raj R."/>
            <person name="Weissenberger G."/>
            <person name="Xin Y."/>
            <person name="Zou X."/>
            <person name="Han Y."/>
            <person name="Richards S."/>
            <person name="Worley K."/>
            <person name="Muzny D."/>
            <person name="Gibbs R."/>
        </authorList>
    </citation>
    <scope>NUCLEOTIDE SEQUENCE</scope>
    <source>
        <strain evidence="1">Sampled in the wild</strain>
    </source>
</reference>